<dbReference type="Gene3D" id="3.40.50.360">
    <property type="match status" value="1"/>
</dbReference>
<sequence length="200" mass="21885">MQEAARTLEARGYDVQISDLYRMGWQAALDRHDMTHAPADPFKPQAEQFRAVQGGTVAPDVAAELEKLLAADLLVFSFPLWWFSLPALLKGWVDRVFAMGAVYGAGVGTYDRGRFLGRRALLLFTTGGPEGAYGPQANNGDLNTVLFHIQNGMLRFVGYTVLAPVVGHSPVRISADERAAQLGRVREAFSTLDERATVFG</sequence>
<dbReference type="PANTHER" id="PTHR10204:SF34">
    <property type="entry name" value="NAD(P)H DEHYDROGENASE [QUINONE] 1 ISOFORM 1"/>
    <property type="match status" value="1"/>
</dbReference>
<evidence type="ECO:0000259" key="3">
    <source>
        <dbReference type="Pfam" id="PF02525"/>
    </source>
</evidence>
<proteinExistence type="inferred from homology"/>
<dbReference type="Pfam" id="PF02525">
    <property type="entry name" value="Flavodoxin_2"/>
    <property type="match status" value="1"/>
</dbReference>
<keyword evidence="5" id="KW-1185">Reference proteome</keyword>
<keyword evidence="2" id="KW-0560">Oxidoreductase</keyword>
<evidence type="ECO:0000313" key="4">
    <source>
        <dbReference type="EMBL" id="GGR02511.1"/>
    </source>
</evidence>
<reference evidence="4" key="2">
    <citation type="submission" date="2020-09" db="EMBL/GenBank/DDBJ databases">
        <authorList>
            <person name="Sun Q."/>
            <person name="Ohkuma M."/>
        </authorList>
    </citation>
    <scope>NUCLEOTIDE SEQUENCE</scope>
    <source>
        <strain evidence="4">JCM 31311</strain>
    </source>
</reference>
<name>A0A918F438_9DEIO</name>
<dbReference type="GO" id="GO:0003955">
    <property type="term" value="F:NAD(P)H dehydrogenase (quinone) activity"/>
    <property type="evidence" value="ECO:0007669"/>
    <property type="project" value="TreeGrafter"/>
</dbReference>
<dbReference type="InterPro" id="IPR003680">
    <property type="entry name" value="Flavodoxin_fold"/>
</dbReference>
<dbReference type="InterPro" id="IPR051545">
    <property type="entry name" value="NAD(P)H_dehydrogenase_qn"/>
</dbReference>
<evidence type="ECO:0000256" key="2">
    <source>
        <dbReference type="ARBA" id="ARBA00023002"/>
    </source>
</evidence>
<protein>
    <recommendedName>
        <fullName evidence="3">Flavodoxin-like fold domain-containing protein</fullName>
    </recommendedName>
</protein>
<dbReference type="Proteomes" id="UP000603865">
    <property type="component" value="Unassembled WGS sequence"/>
</dbReference>
<evidence type="ECO:0000313" key="5">
    <source>
        <dbReference type="Proteomes" id="UP000603865"/>
    </source>
</evidence>
<dbReference type="AlphaFoldDB" id="A0A918F438"/>
<feature type="domain" description="Flavodoxin-like fold" evidence="3">
    <location>
        <begin position="2"/>
        <end position="182"/>
    </location>
</feature>
<dbReference type="SUPFAM" id="SSF52218">
    <property type="entry name" value="Flavoproteins"/>
    <property type="match status" value="1"/>
</dbReference>
<dbReference type="PANTHER" id="PTHR10204">
    <property type="entry name" value="NAD P H OXIDOREDUCTASE-RELATED"/>
    <property type="match status" value="1"/>
</dbReference>
<comment type="caution">
    <text evidence="4">The sequence shown here is derived from an EMBL/GenBank/DDBJ whole genome shotgun (WGS) entry which is preliminary data.</text>
</comment>
<organism evidence="4 5">
    <name type="scientific">Deinococcus ruber</name>
    <dbReference type="NCBI Taxonomy" id="1848197"/>
    <lineage>
        <taxon>Bacteria</taxon>
        <taxon>Thermotogati</taxon>
        <taxon>Deinococcota</taxon>
        <taxon>Deinococci</taxon>
        <taxon>Deinococcales</taxon>
        <taxon>Deinococcaceae</taxon>
        <taxon>Deinococcus</taxon>
    </lineage>
</organism>
<dbReference type="EMBL" id="BMQL01000005">
    <property type="protein sequence ID" value="GGR02511.1"/>
    <property type="molecule type" value="Genomic_DNA"/>
</dbReference>
<gene>
    <name evidence="4" type="ORF">GCM10008957_14370</name>
</gene>
<accession>A0A918F438</accession>
<reference evidence="4" key="1">
    <citation type="journal article" date="2014" name="Int. J. Syst. Evol. Microbiol.">
        <title>Complete genome sequence of Corynebacterium casei LMG S-19264T (=DSM 44701T), isolated from a smear-ripened cheese.</title>
        <authorList>
            <consortium name="US DOE Joint Genome Institute (JGI-PGF)"/>
            <person name="Walter F."/>
            <person name="Albersmeier A."/>
            <person name="Kalinowski J."/>
            <person name="Ruckert C."/>
        </authorList>
    </citation>
    <scope>NUCLEOTIDE SEQUENCE</scope>
    <source>
        <strain evidence="4">JCM 31311</strain>
    </source>
</reference>
<dbReference type="GO" id="GO:0005829">
    <property type="term" value="C:cytosol"/>
    <property type="evidence" value="ECO:0007669"/>
    <property type="project" value="TreeGrafter"/>
</dbReference>
<dbReference type="InterPro" id="IPR029039">
    <property type="entry name" value="Flavoprotein-like_sf"/>
</dbReference>
<evidence type="ECO:0000256" key="1">
    <source>
        <dbReference type="ARBA" id="ARBA00006252"/>
    </source>
</evidence>
<comment type="similarity">
    <text evidence="1">Belongs to the NAD(P)H dehydrogenase (quinone) family.</text>
</comment>